<organism evidence="1 2">
    <name type="scientific">Pleurodeles waltl</name>
    <name type="common">Iberian ribbed newt</name>
    <dbReference type="NCBI Taxonomy" id="8319"/>
    <lineage>
        <taxon>Eukaryota</taxon>
        <taxon>Metazoa</taxon>
        <taxon>Chordata</taxon>
        <taxon>Craniata</taxon>
        <taxon>Vertebrata</taxon>
        <taxon>Euteleostomi</taxon>
        <taxon>Amphibia</taxon>
        <taxon>Batrachia</taxon>
        <taxon>Caudata</taxon>
        <taxon>Salamandroidea</taxon>
        <taxon>Salamandridae</taxon>
        <taxon>Pleurodelinae</taxon>
        <taxon>Pleurodeles</taxon>
    </lineage>
</organism>
<proteinExistence type="predicted"/>
<accession>A0AAV7S2X3</accession>
<evidence type="ECO:0000313" key="1">
    <source>
        <dbReference type="EMBL" id="KAJ1157834.1"/>
    </source>
</evidence>
<keyword evidence="2" id="KW-1185">Reference proteome</keyword>
<reference evidence="1" key="1">
    <citation type="journal article" date="2022" name="bioRxiv">
        <title>Sequencing and chromosome-scale assembly of the giantPleurodeles waltlgenome.</title>
        <authorList>
            <person name="Brown T."/>
            <person name="Elewa A."/>
            <person name="Iarovenko S."/>
            <person name="Subramanian E."/>
            <person name="Araus A.J."/>
            <person name="Petzold A."/>
            <person name="Susuki M."/>
            <person name="Suzuki K.-i.T."/>
            <person name="Hayashi T."/>
            <person name="Toyoda A."/>
            <person name="Oliveira C."/>
            <person name="Osipova E."/>
            <person name="Leigh N.D."/>
            <person name="Simon A."/>
            <person name="Yun M.H."/>
        </authorList>
    </citation>
    <scope>NUCLEOTIDE SEQUENCE</scope>
    <source>
        <strain evidence="1">20211129_DDA</strain>
        <tissue evidence="1">Liver</tissue>
    </source>
</reference>
<gene>
    <name evidence="1" type="ORF">NDU88_010531</name>
</gene>
<protein>
    <submittedName>
        <fullName evidence="1">Uncharacterized protein</fullName>
    </submittedName>
</protein>
<dbReference type="EMBL" id="JANPWB010000009">
    <property type="protein sequence ID" value="KAJ1157834.1"/>
    <property type="molecule type" value="Genomic_DNA"/>
</dbReference>
<dbReference type="Proteomes" id="UP001066276">
    <property type="component" value="Chromosome 5"/>
</dbReference>
<name>A0AAV7S2X3_PLEWA</name>
<comment type="caution">
    <text evidence="1">The sequence shown here is derived from an EMBL/GenBank/DDBJ whole genome shotgun (WGS) entry which is preliminary data.</text>
</comment>
<evidence type="ECO:0000313" key="2">
    <source>
        <dbReference type="Proteomes" id="UP001066276"/>
    </source>
</evidence>
<sequence length="127" mass="13963">MPILSINTSDATRAITQRGINDTFCSYYEHRYQACPPPLSEAKEDFLSSPRLLRVSEVVYESLAAPLTPEELLTAIQGMACNMSPGIDGLPIEFYSTIATHVVPRLEKLCKASLEAGTLPPLLFPHN</sequence>
<dbReference type="AlphaFoldDB" id="A0AAV7S2X3"/>
<dbReference type="PANTHER" id="PTHR19446">
    <property type="entry name" value="REVERSE TRANSCRIPTASES"/>
    <property type="match status" value="1"/>
</dbReference>